<dbReference type="Proteomes" id="UP000327044">
    <property type="component" value="Unassembled WGS sequence"/>
</dbReference>
<sequence length="236" mass="28055">MTELLVSRGDTFPRSFLDTYRTSNKSARADELYDLKSSKSDELVLQTTDVPMVGEICHGHSENLLDSAGCMSPTEGNFLDKPDVMTLPHRHRRRVPVYDKVDPEDSIRDIVSENDFYRFVLFKKHYDKYLHLAQKYEEARNIAYYLEEKYHEVKMERDDLLQQRENLAKRLESNESLVKEKEDEVFVQLERVVYLEEQCDKAYKPKKKKCIQQNCFWKKNAIVRLNCLKKSERIRM</sequence>
<dbReference type="EMBL" id="VVIM01000007">
    <property type="protein sequence ID" value="KAB0796883.1"/>
    <property type="molecule type" value="Genomic_DNA"/>
</dbReference>
<keyword evidence="3" id="KW-1185">Reference proteome</keyword>
<dbReference type="InParanoid" id="A0A5N4AHU8"/>
<protein>
    <submittedName>
        <fullName evidence="2">Uncharacterized protein</fullName>
    </submittedName>
</protein>
<keyword evidence="1" id="KW-0175">Coiled coil</keyword>
<feature type="coiled-coil region" evidence="1">
    <location>
        <begin position="150"/>
        <end position="184"/>
    </location>
</feature>
<comment type="caution">
    <text evidence="2">The sequence shown here is derived from an EMBL/GenBank/DDBJ whole genome shotgun (WGS) entry which is preliminary data.</text>
</comment>
<accession>A0A5N4AHU8</accession>
<proteinExistence type="predicted"/>
<gene>
    <name evidence="2" type="ORF">PPYR_10944</name>
</gene>
<evidence type="ECO:0000256" key="1">
    <source>
        <dbReference type="SAM" id="Coils"/>
    </source>
</evidence>
<name>A0A5N4AHU8_PHOPY</name>
<dbReference type="AlphaFoldDB" id="A0A5N4AHU8"/>
<reference evidence="2 3" key="1">
    <citation type="journal article" date="2018" name="Elife">
        <title>Firefly genomes illuminate parallel origins of bioluminescence in beetles.</title>
        <authorList>
            <person name="Fallon T.R."/>
            <person name="Lower S.E."/>
            <person name="Chang C.H."/>
            <person name="Bessho-Uehara M."/>
            <person name="Martin G.J."/>
            <person name="Bewick A.J."/>
            <person name="Behringer M."/>
            <person name="Debat H.J."/>
            <person name="Wong I."/>
            <person name="Day J.C."/>
            <person name="Suvorov A."/>
            <person name="Silva C.J."/>
            <person name="Stanger-Hall K.F."/>
            <person name="Hall D.W."/>
            <person name="Schmitz R.J."/>
            <person name="Nelson D.R."/>
            <person name="Lewis S.M."/>
            <person name="Shigenobu S."/>
            <person name="Bybee S.M."/>
            <person name="Larracuente A.M."/>
            <person name="Oba Y."/>
            <person name="Weng J.K."/>
        </authorList>
    </citation>
    <scope>NUCLEOTIDE SEQUENCE [LARGE SCALE GENOMIC DNA]</scope>
    <source>
        <strain evidence="2">1611_PpyrPB1</strain>
        <tissue evidence="2">Whole body</tissue>
    </source>
</reference>
<evidence type="ECO:0000313" key="2">
    <source>
        <dbReference type="EMBL" id="KAB0796883.1"/>
    </source>
</evidence>
<evidence type="ECO:0000313" key="3">
    <source>
        <dbReference type="Proteomes" id="UP000327044"/>
    </source>
</evidence>
<organism evidence="2 3">
    <name type="scientific">Photinus pyralis</name>
    <name type="common">Common eastern firefly</name>
    <name type="synonym">Lampyris pyralis</name>
    <dbReference type="NCBI Taxonomy" id="7054"/>
    <lineage>
        <taxon>Eukaryota</taxon>
        <taxon>Metazoa</taxon>
        <taxon>Ecdysozoa</taxon>
        <taxon>Arthropoda</taxon>
        <taxon>Hexapoda</taxon>
        <taxon>Insecta</taxon>
        <taxon>Pterygota</taxon>
        <taxon>Neoptera</taxon>
        <taxon>Endopterygota</taxon>
        <taxon>Coleoptera</taxon>
        <taxon>Polyphaga</taxon>
        <taxon>Elateriformia</taxon>
        <taxon>Elateroidea</taxon>
        <taxon>Lampyridae</taxon>
        <taxon>Lampyrinae</taxon>
        <taxon>Photinus</taxon>
    </lineage>
</organism>